<evidence type="ECO:0000313" key="3">
    <source>
        <dbReference type="Proteomes" id="UP001221924"/>
    </source>
</evidence>
<proteinExistence type="predicted"/>
<keyword evidence="1" id="KW-0732">Signal</keyword>
<dbReference type="Proteomes" id="UP001221924">
    <property type="component" value="Unassembled WGS sequence"/>
</dbReference>
<sequence>MKRFLFFLMIVGALSVQAQQHVMSVDVSKPTAKIQPEMYGIFFEDIIFGADGGLYAELVKNRSFEFP</sequence>
<protein>
    <submittedName>
        <fullName evidence="2">Alpha-L-arabinofuranosidase</fullName>
    </submittedName>
</protein>
<evidence type="ECO:0000313" key="2">
    <source>
        <dbReference type="EMBL" id="MDE8697743.1"/>
    </source>
</evidence>
<evidence type="ECO:0000256" key="1">
    <source>
        <dbReference type="SAM" id="SignalP"/>
    </source>
</evidence>
<feature type="non-terminal residue" evidence="2">
    <location>
        <position position="67"/>
    </location>
</feature>
<comment type="caution">
    <text evidence="2">The sequence shown here is derived from an EMBL/GenBank/DDBJ whole genome shotgun (WGS) entry which is preliminary data.</text>
</comment>
<accession>A0AAW6MCB2</accession>
<reference evidence="2" key="1">
    <citation type="submission" date="2023-03" db="EMBL/GenBank/DDBJ databases">
        <title>DFI Biobank Strains.</title>
        <authorList>
            <person name="Mostad J."/>
            <person name="Paddock L."/>
            <person name="Medina S."/>
            <person name="Waligurski E."/>
            <person name="Barat B."/>
            <person name="Smith R."/>
            <person name="Burgo V."/>
            <person name="Metcalfe C."/>
            <person name="Woodson C."/>
            <person name="Sundararajan A."/>
            <person name="Ramaswamy R."/>
            <person name="Lin H."/>
            <person name="Pamer E.G."/>
        </authorList>
    </citation>
    <scope>NUCLEOTIDE SEQUENCE</scope>
    <source>
        <strain evidence="2">DFI.9.5</strain>
    </source>
</reference>
<feature type="signal peptide" evidence="1">
    <location>
        <begin position="1"/>
        <end position="18"/>
    </location>
</feature>
<gene>
    <name evidence="2" type="ORF">PZH42_27160</name>
</gene>
<name>A0AAW6MCB2_9BACE</name>
<dbReference type="GO" id="GO:0046556">
    <property type="term" value="F:alpha-L-arabinofuranosidase activity"/>
    <property type="evidence" value="ECO:0007669"/>
    <property type="project" value="TreeGrafter"/>
</dbReference>
<feature type="chain" id="PRO_5043857368" evidence="1">
    <location>
        <begin position="19"/>
        <end position="67"/>
    </location>
</feature>
<dbReference type="InterPro" id="IPR051563">
    <property type="entry name" value="Glycosyl_Hydrolase_51"/>
</dbReference>
<organism evidence="2 3">
    <name type="scientific">Bacteroides cellulosilyticus</name>
    <dbReference type="NCBI Taxonomy" id="246787"/>
    <lineage>
        <taxon>Bacteria</taxon>
        <taxon>Pseudomonadati</taxon>
        <taxon>Bacteroidota</taxon>
        <taxon>Bacteroidia</taxon>
        <taxon>Bacteroidales</taxon>
        <taxon>Bacteroidaceae</taxon>
        <taxon>Bacteroides</taxon>
    </lineage>
</organism>
<dbReference type="AlphaFoldDB" id="A0AAW6MCB2"/>
<dbReference type="PANTHER" id="PTHR31776">
    <property type="entry name" value="ALPHA-L-ARABINOFURANOSIDASE 1"/>
    <property type="match status" value="1"/>
</dbReference>
<dbReference type="EMBL" id="JARFID010000217">
    <property type="protein sequence ID" value="MDE8697743.1"/>
    <property type="molecule type" value="Genomic_DNA"/>
</dbReference>
<dbReference type="PANTHER" id="PTHR31776:SF0">
    <property type="entry name" value="ALPHA-L-ARABINOFURANOSIDASE 1"/>
    <property type="match status" value="1"/>
</dbReference>